<evidence type="ECO:0000256" key="4">
    <source>
        <dbReference type="ARBA" id="ARBA00022475"/>
    </source>
</evidence>
<dbReference type="PANTHER" id="PTHR32196">
    <property type="entry name" value="ABC TRANSPORTER PERMEASE PROTEIN YPHD-RELATED-RELATED"/>
    <property type="match status" value="1"/>
</dbReference>
<feature type="transmembrane region" description="Helical" evidence="11">
    <location>
        <begin position="227"/>
        <end position="249"/>
    </location>
</feature>
<feature type="transmembrane region" description="Helical" evidence="11">
    <location>
        <begin position="255"/>
        <end position="274"/>
    </location>
</feature>
<keyword evidence="6 11" id="KW-0812">Transmembrane</keyword>
<evidence type="ECO:0000256" key="10">
    <source>
        <dbReference type="ARBA" id="ARBA00039381"/>
    </source>
</evidence>
<organism evidence="12 13">
    <name type="scientific">Rhizobium rhizogenes</name>
    <name type="common">Agrobacterium rhizogenes</name>
    <dbReference type="NCBI Taxonomy" id="359"/>
    <lineage>
        <taxon>Bacteria</taxon>
        <taxon>Pseudomonadati</taxon>
        <taxon>Pseudomonadota</taxon>
        <taxon>Alphaproteobacteria</taxon>
        <taxon>Hyphomicrobiales</taxon>
        <taxon>Rhizobiaceae</taxon>
        <taxon>Rhizobium/Agrobacterium group</taxon>
        <taxon>Rhizobium</taxon>
    </lineage>
</organism>
<dbReference type="EMBL" id="QDFR01000010">
    <property type="protein sequence ID" value="PVE50603.1"/>
    <property type="molecule type" value="Genomic_DNA"/>
</dbReference>
<feature type="transmembrane region" description="Helical" evidence="11">
    <location>
        <begin position="140"/>
        <end position="163"/>
    </location>
</feature>
<keyword evidence="4" id="KW-1003">Cell membrane</keyword>
<evidence type="ECO:0000256" key="1">
    <source>
        <dbReference type="ARBA" id="ARBA00004651"/>
    </source>
</evidence>
<feature type="transmembrane region" description="Helical" evidence="11">
    <location>
        <begin position="307"/>
        <end position="326"/>
    </location>
</feature>
<feature type="transmembrane region" description="Helical" evidence="11">
    <location>
        <begin position="283"/>
        <end position="301"/>
    </location>
</feature>
<comment type="caution">
    <text evidence="12">The sequence shown here is derived from an EMBL/GenBank/DDBJ whole genome shotgun (WGS) entry which is preliminary data.</text>
</comment>
<feature type="transmembrane region" description="Helical" evidence="11">
    <location>
        <begin position="105"/>
        <end position="133"/>
    </location>
</feature>
<evidence type="ECO:0000256" key="5">
    <source>
        <dbReference type="ARBA" id="ARBA00022519"/>
    </source>
</evidence>
<keyword evidence="3" id="KW-0813">Transport</keyword>
<evidence type="ECO:0000256" key="6">
    <source>
        <dbReference type="ARBA" id="ARBA00022692"/>
    </source>
</evidence>
<dbReference type="Pfam" id="PF02653">
    <property type="entry name" value="BPD_transp_2"/>
    <property type="match status" value="1"/>
</dbReference>
<dbReference type="PANTHER" id="PTHR32196:SF71">
    <property type="entry name" value="AUTOINDUCER 2 IMPORT SYSTEM PERMEASE PROTEIN LSRD"/>
    <property type="match status" value="1"/>
</dbReference>
<name>A0AA92H7H9_RHIRH</name>
<evidence type="ECO:0000256" key="7">
    <source>
        <dbReference type="ARBA" id="ARBA00022989"/>
    </source>
</evidence>
<proteinExistence type="predicted"/>
<evidence type="ECO:0000313" key="13">
    <source>
        <dbReference type="Proteomes" id="UP000244335"/>
    </source>
</evidence>
<evidence type="ECO:0000256" key="11">
    <source>
        <dbReference type="SAM" id="Phobius"/>
    </source>
</evidence>
<dbReference type="GO" id="GO:0005886">
    <property type="term" value="C:plasma membrane"/>
    <property type="evidence" value="ECO:0007669"/>
    <property type="project" value="UniProtKB-SubCell"/>
</dbReference>
<protein>
    <recommendedName>
        <fullName evidence="10">Autoinducer 2 import system permease protein LsrD</fullName>
    </recommendedName>
</protein>
<comment type="subunit">
    <text evidence="2">The complex is composed of two ATP-binding proteins (LsrA), two transmembrane proteins (LsrC and LsrD) and a solute-binding protein (LsrB).</text>
</comment>
<evidence type="ECO:0000256" key="8">
    <source>
        <dbReference type="ARBA" id="ARBA00023136"/>
    </source>
</evidence>
<feature type="transmembrane region" description="Helical" evidence="11">
    <location>
        <begin position="175"/>
        <end position="195"/>
    </location>
</feature>
<feature type="transmembrane region" description="Helical" evidence="11">
    <location>
        <begin position="79"/>
        <end position="99"/>
    </location>
</feature>
<dbReference type="GO" id="GO:0022857">
    <property type="term" value="F:transmembrane transporter activity"/>
    <property type="evidence" value="ECO:0007669"/>
    <property type="project" value="InterPro"/>
</dbReference>
<comment type="function">
    <text evidence="9">Part of the ABC transporter complex LsrABCD involved in autoinducer 2 (AI-2) import. Probably responsible for the translocation of the substrate across the membrane.</text>
</comment>
<accession>A0AA92H7H9</accession>
<feature type="transmembrane region" description="Helical" evidence="11">
    <location>
        <begin position="21"/>
        <end position="41"/>
    </location>
</feature>
<dbReference type="CDD" id="cd06579">
    <property type="entry name" value="TM_PBP1_transp_AraH_like"/>
    <property type="match status" value="1"/>
</dbReference>
<keyword evidence="5" id="KW-0997">Cell inner membrane</keyword>
<sequence length="331" mass="34947">MKSFSNKRSERLERFVARGGIVLTFLVAAFVLTAIIEPRFLNRLNLLNVMRNFSLLALPAIAQMLVMTTGGFDLSVGAIVAIGTILTAFIMAAIAQFLPGMDIHIIALTFLSVVACGAIIGAVNGFLVAFLMLSPFMVTLAVGAMLTGIALYFTQGIPVYGLLDTFTDGMGRSQFGPAPLIFYVVVAFASVFVVVQRTTSFGRHVYATGSDARSARLAGVNVKATTLSVYALSGTLAAITGFLMAARLGSGQANIGATLAMETIAAAVIGGVSLRGGVGRTELVIVASMFLTIIGNGLNLLKIDTKYQTLVLGLVLIIAISIERLLQRRTR</sequence>
<evidence type="ECO:0000256" key="2">
    <source>
        <dbReference type="ARBA" id="ARBA00011262"/>
    </source>
</evidence>
<reference evidence="12 13" key="1">
    <citation type="submission" date="2018-04" db="EMBL/GenBank/DDBJ databases">
        <authorList>
            <person name="Hagen T."/>
        </authorList>
    </citation>
    <scope>NUCLEOTIDE SEQUENCE [LARGE SCALE GENOMIC DNA]</scope>
    <source>
        <strain evidence="12 13">TPD7009</strain>
    </source>
</reference>
<gene>
    <name evidence="12" type="ORF">DC430_20660</name>
</gene>
<dbReference type="InterPro" id="IPR001851">
    <property type="entry name" value="ABC_transp_permease"/>
</dbReference>
<dbReference type="Proteomes" id="UP000244335">
    <property type="component" value="Unassembled WGS sequence"/>
</dbReference>
<dbReference type="RefSeq" id="WP_116494680.1">
    <property type="nucleotide sequence ID" value="NZ_QDFR01000010.1"/>
</dbReference>
<evidence type="ECO:0000313" key="12">
    <source>
        <dbReference type="EMBL" id="PVE50603.1"/>
    </source>
</evidence>
<keyword evidence="8 11" id="KW-0472">Membrane</keyword>
<keyword evidence="7 11" id="KW-1133">Transmembrane helix</keyword>
<evidence type="ECO:0000256" key="9">
    <source>
        <dbReference type="ARBA" id="ARBA00025439"/>
    </source>
</evidence>
<evidence type="ECO:0000256" key="3">
    <source>
        <dbReference type="ARBA" id="ARBA00022448"/>
    </source>
</evidence>
<comment type="subcellular location">
    <subcellularLocation>
        <location evidence="1">Cell membrane</location>
        <topology evidence="1">Multi-pass membrane protein</topology>
    </subcellularLocation>
</comment>
<dbReference type="AlphaFoldDB" id="A0AA92H7H9"/>